<evidence type="ECO:0000259" key="13">
    <source>
        <dbReference type="SMART" id="SM00499"/>
    </source>
</evidence>
<comment type="similarity">
    <text evidence="2">Belongs to the plant LTP family.</text>
</comment>
<dbReference type="GO" id="GO:0005886">
    <property type="term" value="C:plasma membrane"/>
    <property type="evidence" value="ECO:0007669"/>
    <property type="project" value="UniProtKB-SubCell"/>
</dbReference>
<keyword evidence="7" id="KW-0446">Lipid-binding</keyword>
<dbReference type="SUPFAM" id="SSF47699">
    <property type="entry name" value="Bifunctional inhibitor/lipid-transfer protein/seed storage 2S albumin"/>
    <property type="match status" value="1"/>
</dbReference>
<evidence type="ECO:0000256" key="12">
    <source>
        <dbReference type="SAM" id="SignalP"/>
    </source>
</evidence>
<sequence>MAPKGNQMSLVLVVVVMLWGGARAQSGCTSALLGLSPCLTFVTGNSSTPSSSCCSTLSNIVQSQPQCLCSLVNGGAANLGIPINQTLALTLPGACNVQTPPLSQCNAAANAPTSSASTPVSPPTSSPADNSEDAPPTPTTPSVPSIPSGSHAYLRSHLTLLVLHLSCCLPQPHYNFLSPCPSFYGNLGFFGFYMLLKCF</sequence>
<dbReference type="InterPro" id="IPR043325">
    <property type="entry name" value="LTSS"/>
</dbReference>
<name>A0AAD8LY36_9APIA</name>
<dbReference type="GO" id="GO:0006869">
    <property type="term" value="P:lipid transport"/>
    <property type="evidence" value="ECO:0007669"/>
    <property type="project" value="InterPro"/>
</dbReference>
<evidence type="ECO:0000256" key="10">
    <source>
        <dbReference type="ARBA" id="ARBA00023288"/>
    </source>
</evidence>
<dbReference type="Proteomes" id="UP001237642">
    <property type="component" value="Unassembled WGS sequence"/>
</dbReference>
<keyword evidence="8" id="KW-1015">Disulfide bond</keyword>
<feature type="region of interest" description="Disordered" evidence="11">
    <location>
        <begin position="106"/>
        <end position="147"/>
    </location>
</feature>
<feature type="signal peptide" evidence="12">
    <location>
        <begin position="1"/>
        <end position="24"/>
    </location>
</feature>
<dbReference type="GO" id="GO:0098552">
    <property type="term" value="C:side of membrane"/>
    <property type="evidence" value="ECO:0007669"/>
    <property type="project" value="UniProtKB-KW"/>
</dbReference>
<organism evidence="14 15">
    <name type="scientific">Heracleum sosnowskyi</name>
    <dbReference type="NCBI Taxonomy" id="360622"/>
    <lineage>
        <taxon>Eukaryota</taxon>
        <taxon>Viridiplantae</taxon>
        <taxon>Streptophyta</taxon>
        <taxon>Embryophyta</taxon>
        <taxon>Tracheophyta</taxon>
        <taxon>Spermatophyta</taxon>
        <taxon>Magnoliopsida</taxon>
        <taxon>eudicotyledons</taxon>
        <taxon>Gunneridae</taxon>
        <taxon>Pentapetalae</taxon>
        <taxon>asterids</taxon>
        <taxon>campanulids</taxon>
        <taxon>Apiales</taxon>
        <taxon>Apiaceae</taxon>
        <taxon>Apioideae</taxon>
        <taxon>apioid superclade</taxon>
        <taxon>Tordylieae</taxon>
        <taxon>Tordyliinae</taxon>
        <taxon>Heracleum</taxon>
    </lineage>
</organism>
<evidence type="ECO:0000313" key="14">
    <source>
        <dbReference type="EMBL" id="KAK1352668.1"/>
    </source>
</evidence>
<evidence type="ECO:0000256" key="11">
    <source>
        <dbReference type="SAM" id="MobiDB-lite"/>
    </source>
</evidence>
<evidence type="ECO:0000256" key="2">
    <source>
        <dbReference type="ARBA" id="ARBA00009748"/>
    </source>
</evidence>
<comment type="caution">
    <text evidence="14">The sequence shown here is derived from an EMBL/GenBank/DDBJ whole genome shotgun (WGS) entry which is preliminary data.</text>
</comment>
<dbReference type="SMART" id="SM00499">
    <property type="entry name" value="AAI"/>
    <property type="match status" value="1"/>
</dbReference>
<reference evidence="14" key="1">
    <citation type="submission" date="2023-02" db="EMBL/GenBank/DDBJ databases">
        <title>Genome of toxic invasive species Heracleum sosnowskyi carries increased number of genes despite the absence of recent whole-genome duplications.</title>
        <authorList>
            <person name="Schelkunov M."/>
            <person name="Shtratnikova V."/>
            <person name="Makarenko M."/>
            <person name="Klepikova A."/>
            <person name="Omelchenko D."/>
            <person name="Novikova G."/>
            <person name="Obukhova E."/>
            <person name="Bogdanov V."/>
            <person name="Penin A."/>
            <person name="Logacheva M."/>
        </authorList>
    </citation>
    <scope>NUCLEOTIDE SEQUENCE</scope>
    <source>
        <strain evidence="14">Hsosn_3</strain>
        <tissue evidence="14">Leaf</tissue>
    </source>
</reference>
<dbReference type="PRINTS" id="PR00382">
    <property type="entry name" value="LIPIDTRNSFER"/>
</dbReference>
<evidence type="ECO:0000256" key="7">
    <source>
        <dbReference type="ARBA" id="ARBA00023121"/>
    </source>
</evidence>
<evidence type="ECO:0000313" key="15">
    <source>
        <dbReference type="Proteomes" id="UP001237642"/>
    </source>
</evidence>
<evidence type="ECO:0000256" key="5">
    <source>
        <dbReference type="ARBA" id="ARBA00022622"/>
    </source>
</evidence>
<proteinExistence type="inferred from homology"/>
<keyword evidence="9" id="KW-0325">Glycoprotein</keyword>
<keyword evidence="15" id="KW-1185">Reference proteome</keyword>
<feature type="chain" id="PRO_5042023620" evidence="12">
    <location>
        <begin position="25"/>
        <end position="199"/>
    </location>
</feature>
<dbReference type="InterPro" id="IPR036312">
    <property type="entry name" value="Bifun_inhib/LTP/seed_sf"/>
</dbReference>
<accession>A0AAD8LY36</accession>
<dbReference type="PANTHER" id="PTHR33044">
    <property type="entry name" value="BIFUNCTIONAL INHIBITOR/LIPID-TRANSFER PROTEIN/SEED STORAGE 2S ALBUMIN SUPERFAMILY PROTEIN-RELATED"/>
    <property type="match status" value="1"/>
</dbReference>
<evidence type="ECO:0000256" key="4">
    <source>
        <dbReference type="ARBA" id="ARBA00022475"/>
    </source>
</evidence>
<dbReference type="Gene3D" id="1.10.110.10">
    <property type="entry name" value="Plant lipid-transfer and hydrophobic proteins"/>
    <property type="match status" value="1"/>
</dbReference>
<keyword evidence="4" id="KW-1003">Cell membrane</keyword>
<dbReference type="InterPro" id="IPR016140">
    <property type="entry name" value="Bifunc_inhib/LTP/seed_store"/>
</dbReference>
<evidence type="ECO:0000256" key="6">
    <source>
        <dbReference type="ARBA" id="ARBA00022729"/>
    </source>
</evidence>
<keyword evidence="5" id="KW-0336">GPI-anchor</keyword>
<feature type="domain" description="Bifunctional inhibitor/plant lipid transfer protein/seed storage helical" evidence="13">
    <location>
        <begin position="28"/>
        <end position="105"/>
    </location>
</feature>
<evidence type="ECO:0000256" key="8">
    <source>
        <dbReference type="ARBA" id="ARBA00023157"/>
    </source>
</evidence>
<gene>
    <name evidence="14" type="ORF">POM88_053099</name>
</gene>
<comment type="subcellular location">
    <subcellularLocation>
        <location evidence="1">Cell membrane</location>
        <topology evidence="1">Lipid-anchor</topology>
        <topology evidence="1">GPI-anchor</topology>
    </subcellularLocation>
</comment>
<dbReference type="InterPro" id="IPR000528">
    <property type="entry name" value="Plant_nsLTP"/>
</dbReference>
<evidence type="ECO:0000256" key="3">
    <source>
        <dbReference type="ARBA" id="ARBA00022448"/>
    </source>
</evidence>
<protein>
    <submittedName>
        <fullName evidence="14">Plant lipid transfer protein/Par allergen</fullName>
    </submittedName>
</protein>
<evidence type="ECO:0000256" key="9">
    <source>
        <dbReference type="ARBA" id="ARBA00023180"/>
    </source>
</evidence>
<dbReference type="CDD" id="cd00010">
    <property type="entry name" value="AAI_LTSS"/>
    <property type="match status" value="1"/>
</dbReference>
<dbReference type="FunFam" id="1.10.110.10:FF:000001">
    <property type="entry name" value="Bifunctional inhibitor/lipid-transfer protein/seed storage 2S albumin superfamily protein"/>
    <property type="match status" value="1"/>
</dbReference>
<keyword evidence="6 12" id="KW-0732">Signal</keyword>
<dbReference type="Pfam" id="PF14368">
    <property type="entry name" value="LTP_2"/>
    <property type="match status" value="1"/>
</dbReference>
<keyword evidence="3" id="KW-0813">Transport</keyword>
<evidence type="ECO:0000256" key="1">
    <source>
        <dbReference type="ARBA" id="ARBA00004609"/>
    </source>
</evidence>
<dbReference type="GO" id="GO:0008289">
    <property type="term" value="F:lipid binding"/>
    <property type="evidence" value="ECO:0007669"/>
    <property type="project" value="UniProtKB-KW"/>
</dbReference>
<feature type="compositionally biased region" description="Low complexity" evidence="11">
    <location>
        <begin position="107"/>
        <end position="119"/>
    </location>
</feature>
<keyword evidence="5" id="KW-0472">Membrane</keyword>
<dbReference type="EMBL" id="JAUIZM010000015">
    <property type="protein sequence ID" value="KAK1352668.1"/>
    <property type="molecule type" value="Genomic_DNA"/>
</dbReference>
<dbReference type="AlphaFoldDB" id="A0AAD8LY36"/>
<keyword evidence="10" id="KW-0449">Lipoprotein</keyword>
<reference evidence="14" key="2">
    <citation type="submission" date="2023-05" db="EMBL/GenBank/DDBJ databases">
        <authorList>
            <person name="Schelkunov M.I."/>
        </authorList>
    </citation>
    <scope>NUCLEOTIDE SEQUENCE</scope>
    <source>
        <strain evidence="14">Hsosn_3</strain>
        <tissue evidence="14">Leaf</tissue>
    </source>
</reference>